<reference evidence="1 2" key="1">
    <citation type="submission" date="2016-12" db="EMBL/GenBank/DDBJ databases">
        <title>Genomic comparison of strains in the 'Actinomyces naeslundii' group.</title>
        <authorList>
            <person name="Mughal S.R."/>
            <person name="Do T."/>
            <person name="Gilbert S.C."/>
            <person name="Witherden E.A."/>
            <person name="Didelot X."/>
            <person name="Beighton D."/>
        </authorList>
    </citation>
    <scope>NUCLEOTIDE SEQUENCE [LARGE SCALE GENOMIC DNA]</scope>
    <source>
        <strain evidence="1 2">P6N</strain>
    </source>
</reference>
<accession>A0A1Q8VJS9</accession>
<organism evidence="1 2">
    <name type="scientific">Actinomyces oris</name>
    <dbReference type="NCBI Taxonomy" id="544580"/>
    <lineage>
        <taxon>Bacteria</taxon>
        <taxon>Bacillati</taxon>
        <taxon>Actinomycetota</taxon>
        <taxon>Actinomycetes</taxon>
        <taxon>Actinomycetales</taxon>
        <taxon>Actinomycetaceae</taxon>
        <taxon>Actinomyces</taxon>
    </lineage>
</organism>
<dbReference type="Proteomes" id="UP000186394">
    <property type="component" value="Unassembled WGS sequence"/>
</dbReference>
<sequence>MADSIIPALGAWWRSKGQRRDAGAFLPAGASTTPYDGSAVPVGSRRFTFEIAYSADAGSQLDLRVNWFSEAKKKVSGPFDLKSAPLAAGQGATVVAEVELPANPSPLWLPSVSVPAAASDVLVSSLKVYETPVPPAPAGPSVTVWDGGREVAATVTVWDGEKEIPVSIQIQA</sequence>
<gene>
    <name evidence="1" type="ORF">BKH28_10070</name>
</gene>
<protein>
    <submittedName>
        <fullName evidence="1">Uncharacterized protein</fullName>
    </submittedName>
</protein>
<evidence type="ECO:0000313" key="2">
    <source>
        <dbReference type="Proteomes" id="UP000186394"/>
    </source>
</evidence>
<dbReference type="EMBL" id="MSKL01000025">
    <property type="protein sequence ID" value="OLO48338.1"/>
    <property type="molecule type" value="Genomic_DNA"/>
</dbReference>
<evidence type="ECO:0000313" key="1">
    <source>
        <dbReference type="EMBL" id="OLO48338.1"/>
    </source>
</evidence>
<dbReference type="AlphaFoldDB" id="A0A1Q8VJS9"/>
<name>A0A1Q8VJS9_9ACTO</name>
<comment type="caution">
    <text evidence="1">The sequence shown here is derived from an EMBL/GenBank/DDBJ whole genome shotgun (WGS) entry which is preliminary data.</text>
</comment>
<proteinExistence type="predicted"/>
<dbReference type="RefSeq" id="WP_075418676.1">
    <property type="nucleotide sequence ID" value="NZ_MSKL01000025.1"/>
</dbReference>